<dbReference type="InterPro" id="IPR036188">
    <property type="entry name" value="FAD/NAD-bd_sf"/>
</dbReference>
<sequence>MKRKIAIIGGGIVGASAAYYLSTLSGHEQLAVTLYDDGTGQATSAAAGIISPWLSKRRNKQWYQLAKDGASLLMQLAREANLATDVYAQTGTIITRTDPTDMSKLWELAKQRAAEDPDMGEIQQLTAEEVKEKIPLLSKGQPGVYVSGGARIDGAKFVDDLLTQASQVNLTVKHGKVTLDEAGHIVTPAGTKRFDQIIIAAGAWLPDLLAPLGMKVAVRPQKGQLIQLNVQDFQDYENMPVLMPEGERDVIPLGHGQLIVGATHDDEGKFDLSVTKEATQDLLGSAQRFVAGLTVDSIAEAKVGTRAYTEDHSPFFGRLPMHPKILVASGLGASGLTTGPLIGRLLAGTAIYGGKPDWSKYEKNLANYFS</sequence>
<reference evidence="6 7" key="1">
    <citation type="journal article" date="2015" name="Genome Announc.">
        <title>Expanding the biotechnology potential of lactobacilli through comparative genomics of 213 strains and associated genera.</title>
        <authorList>
            <person name="Sun Z."/>
            <person name="Harris H.M."/>
            <person name="McCann A."/>
            <person name="Guo C."/>
            <person name="Argimon S."/>
            <person name="Zhang W."/>
            <person name="Yang X."/>
            <person name="Jeffery I.B."/>
            <person name="Cooney J.C."/>
            <person name="Kagawa T.F."/>
            <person name="Liu W."/>
            <person name="Song Y."/>
            <person name="Salvetti E."/>
            <person name="Wrobel A."/>
            <person name="Rasinkangas P."/>
            <person name="Parkhill J."/>
            <person name="Rea M.C."/>
            <person name="O'Sullivan O."/>
            <person name="Ritari J."/>
            <person name="Douillard F.P."/>
            <person name="Paul Ross R."/>
            <person name="Yang R."/>
            <person name="Briner A.E."/>
            <person name="Felis G.E."/>
            <person name="de Vos W.M."/>
            <person name="Barrangou R."/>
            <person name="Klaenhammer T.R."/>
            <person name="Caufield P.W."/>
            <person name="Cui Y."/>
            <person name="Zhang H."/>
            <person name="O'Toole P.W."/>
        </authorList>
    </citation>
    <scope>NUCLEOTIDE SEQUENCE [LARGE SCALE GENOMIC DNA]</scope>
    <source>
        <strain evidence="6 7">DSM 20515</strain>
    </source>
</reference>
<evidence type="ECO:0000256" key="3">
    <source>
        <dbReference type="ARBA" id="ARBA00022630"/>
    </source>
</evidence>
<keyword evidence="4" id="KW-0560">Oxidoreductase</keyword>
<comment type="cofactor">
    <cofactor evidence="1">
        <name>FAD</name>
        <dbReference type="ChEBI" id="CHEBI:57692"/>
    </cofactor>
</comment>
<dbReference type="GO" id="GO:0016491">
    <property type="term" value="F:oxidoreductase activity"/>
    <property type="evidence" value="ECO:0007669"/>
    <property type="project" value="UniProtKB-KW"/>
</dbReference>
<keyword evidence="3" id="KW-0285">Flavoprotein</keyword>
<dbReference type="Gene3D" id="3.30.9.10">
    <property type="entry name" value="D-Amino Acid Oxidase, subunit A, domain 2"/>
    <property type="match status" value="1"/>
</dbReference>
<evidence type="ECO:0000256" key="2">
    <source>
        <dbReference type="ARBA" id="ARBA00009410"/>
    </source>
</evidence>
<evidence type="ECO:0000256" key="1">
    <source>
        <dbReference type="ARBA" id="ARBA00001974"/>
    </source>
</evidence>
<dbReference type="GO" id="GO:0005737">
    <property type="term" value="C:cytoplasm"/>
    <property type="evidence" value="ECO:0007669"/>
    <property type="project" value="TreeGrafter"/>
</dbReference>
<dbReference type="PATRIC" id="fig|1423733.4.peg.571"/>
<dbReference type="RefSeq" id="WP_054758502.1">
    <property type="nucleotide sequence ID" value="NZ_AYYR01000013.1"/>
</dbReference>
<dbReference type="InterPro" id="IPR006076">
    <property type="entry name" value="FAD-dep_OxRdtase"/>
</dbReference>
<accession>A0A0R2BMC4</accession>
<protein>
    <submittedName>
        <fullName evidence="6">Glycine D-amino acid oxidase</fullName>
    </submittedName>
</protein>
<evidence type="ECO:0000313" key="7">
    <source>
        <dbReference type="Proteomes" id="UP000051845"/>
    </source>
</evidence>
<dbReference type="SUPFAM" id="SSF51905">
    <property type="entry name" value="FAD/NAD(P)-binding domain"/>
    <property type="match status" value="1"/>
</dbReference>
<evidence type="ECO:0000259" key="5">
    <source>
        <dbReference type="Pfam" id="PF01266"/>
    </source>
</evidence>
<gene>
    <name evidence="6" type="ORF">FC82_GL000550</name>
</gene>
<dbReference type="Proteomes" id="UP000051845">
    <property type="component" value="Unassembled WGS sequence"/>
</dbReference>
<dbReference type="Pfam" id="PF01266">
    <property type="entry name" value="DAO"/>
    <property type="match status" value="1"/>
</dbReference>
<organism evidence="6 7">
    <name type="scientific">Secundilactobacillus collinoides DSM 20515 = JCM 1123</name>
    <dbReference type="NCBI Taxonomy" id="1423733"/>
    <lineage>
        <taxon>Bacteria</taxon>
        <taxon>Bacillati</taxon>
        <taxon>Bacillota</taxon>
        <taxon>Bacilli</taxon>
        <taxon>Lactobacillales</taxon>
        <taxon>Lactobacillaceae</taxon>
        <taxon>Secundilactobacillus</taxon>
    </lineage>
</organism>
<dbReference type="PANTHER" id="PTHR13847">
    <property type="entry name" value="SARCOSINE DEHYDROGENASE-RELATED"/>
    <property type="match status" value="1"/>
</dbReference>
<dbReference type="Gene3D" id="3.50.50.60">
    <property type="entry name" value="FAD/NAD(P)-binding domain"/>
    <property type="match status" value="1"/>
</dbReference>
<evidence type="ECO:0000313" key="6">
    <source>
        <dbReference type="EMBL" id="KRM77305.1"/>
    </source>
</evidence>
<proteinExistence type="inferred from homology"/>
<comment type="similarity">
    <text evidence="2">Belongs to the DadA oxidoreductase family.</text>
</comment>
<evidence type="ECO:0000256" key="4">
    <source>
        <dbReference type="ARBA" id="ARBA00023002"/>
    </source>
</evidence>
<dbReference type="AlphaFoldDB" id="A0A0R2BMC4"/>
<dbReference type="SUPFAM" id="SSF54373">
    <property type="entry name" value="FAD-linked reductases, C-terminal domain"/>
    <property type="match status" value="1"/>
</dbReference>
<comment type="caution">
    <text evidence="6">The sequence shown here is derived from an EMBL/GenBank/DDBJ whole genome shotgun (WGS) entry which is preliminary data.</text>
</comment>
<dbReference type="PANTHER" id="PTHR13847:SF286">
    <property type="entry name" value="D-AMINO ACID DEHYDROGENASE"/>
    <property type="match status" value="1"/>
</dbReference>
<name>A0A0R2BMC4_SECCO</name>
<dbReference type="STRING" id="33960.TY91_07885"/>
<feature type="domain" description="FAD dependent oxidoreductase" evidence="5">
    <location>
        <begin position="4"/>
        <end position="347"/>
    </location>
</feature>
<dbReference type="EMBL" id="AYYR01000013">
    <property type="protein sequence ID" value="KRM77305.1"/>
    <property type="molecule type" value="Genomic_DNA"/>
</dbReference>